<dbReference type="EMBL" id="CZVV01000066">
    <property type="protein sequence ID" value="CUT02334.1"/>
    <property type="molecule type" value="Genomic_DNA"/>
</dbReference>
<feature type="domain" description="LarA-like N-terminal" evidence="1">
    <location>
        <begin position="8"/>
        <end position="195"/>
    </location>
</feature>
<dbReference type="RefSeq" id="WP_072263978.1">
    <property type="nucleotide sequence ID" value="NZ_CZVV01000066.1"/>
</dbReference>
<reference evidence="3 4" key="1">
    <citation type="submission" date="2015-11" db="EMBL/GenBank/DDBJ databases">
        <authorList>
            <person name="Varghese N."/>
        </authorList>
    </citation>
    <scope>NUCLEOTIDE SEQUENCE [LARGE SCALE GENOMIC DNA]</scope>
    <source>
        <strain evidence="3 4">JGI-25</strain>
    </source>
</reference>
<feature type="domain" description="Lactate racemase C-terminal" evidence="2">
    <location>
        <begin position="273"/>
        <end position="343"/>
    </location>
</feature>
<evidence type="ECO:0000259" key="1">
    <source>
        <dbReference type="Pfam" id="PF09861"/>
    </source>
</evidence>
<dbReference type="Gene3D" id="3.40.50.11440">
    <property type="match status" value="1"/>
</dbReference>
<dbReference type="InterPro" id="IPR043166">
    <property type="entry name" value="LarA-like_C"/>
</dbReference>
<dbReference type="AlphaFoldDB" id="A0A916PBY8"/>
<dbReference type="NCBIfam" id="NF033504">
    <property type="entry name" value="Ni_dep_LarA"/>
    <property type="match status" value="1"/>
</dbReference>
<evidence type="ECO:0000313" key="4">
    <source>
        <dbReference type="Proteomes" id="UP000243105"/>
    </source>
</evidence>
<protein>
    <submittedName>
        <fullName evidence="3">Nickel-dependent lactate racemase</fullName>
    </submittedName>
</protein>
<dbReference type="Pfam" id="PF09861">
    <property type="entry name" value="Lar_N"/>
    <property type="match status" value="1"/>
</dbReference>
<dbReference type="InterPro" id="IPR047926">
    <property type="entry name" value="Ni_dep_LarA"/>
</dbReference>
<dbReference type="Gene3D" id="3.90.226.30">
    <property type="match status" value="1"/>
</dbReference>
<dbReference type="InterPro" id="IPR018657">
    <property type="entry name" value="LarA-like_N"/>
</dbReference>
<sequence>MKKISIKYGKTELEIELPDHATILTPQYIPAKRDEAEILNDALDNPIDSPKLENFTQPGDKILIIVPDKTRKARVDFVLKFVLERIKNEKIKILFANGTHSKQSEAEKREILGDEIYNNFEIFENDAHGDNFIYYGKTSRGTEILLNKLVSSSDKILIIGAITHHYFAGFGGGAKMLIPGVSSYKTAIQNHKLTLTPDGDINPDATNLKLDGNPIYEDIVESFKICNLKAFHIGVVLDENDKIISAFSGDVISSHKAGAEFVKKFFTIPVKGKFDAVISSAGGFPKDVNFIQSHKTIHHSHYILKEGGTLFCFIECRDGIGSKTFLDWFKFKNPEEMKRQLLQNYSMNGHTALSLQNKLKIANISVKSKLDRGLIELMGLKSLDDVDILKKLKCSIAVIKNASIYLPIYTGGHNATPL</sequence>
<proteinExistence type="predicted"/>
<dbReference type="Pfam" id="PF21113">
    <property type="entry name" value="LarA_C"/>
    <property type="match status" value="1"/>
</dbReference>
<dbReference type="PANTHER" id="PTHR33171:SF17">
    <property type="entry name" value="LARA-LIKE N-TERMINAL DOMAIN-CONTAINING PROTEIN"/>
    <property type="match status" value="1"/>
</dbReference>
<dbReference type="Proteomes" id="UP000243105">
    <property type="component" value="Unassembled WGS sequence"/>
</dbReference>
<dbReference type="GO" id="GO:0050043">
    <property type="term" value="F:lactate racemase activity"/>
    <property type="evidence" value="ECO:0007669"/>
    <property type="project" value="InterPro"/>
</dbReference>
<dbReference type="PANTHER" id="PTHR33171">
    <property type="entry name" value="LAR_N DOMAIN-CONTAINING PROTEIN"/>
    <property type="match status" value="1"/>
</dbReference>
<dbReference type="InterPro" id="IPR048068">
    <property type="entry name" value="LarA-like"/>
</dbReference>
<name>A0A916PBY8_KRYT1</name>
<organism evidence="3 4">
    <name type="scientific">Kryptobacter tengchongensis</name>
    <dbReference type="NCBI Taxonomy" id="1643429"/>
    <lineage>
        <taxon>Bacteria</taxon>
        <taxon>Pseudomonadati</taxon>
        <taxon>Candidatus Kryptoniota</taxon>
        <taxon>Candidatus Kryptobacter</taxon>
    </lineage>
</organism>
<comment type="caution">
    <text evidence="3">The sequence shown here is derived from an EMBL/GenBank/DDBJ whole genome shotgun (WGS) entry which is preliminary data.</text>
</comment>
<accession>A0A916PBY8</accession>
<evidence type="ECO:0000259" key="2">
    <source>
        <dbReference type="Pfam" id="PF21113"/>
    </source>
</evidence>
<gene>
    <name evidence="3" type="ORF">JGI25_01047</name>
</gene>
<dbReference type="InterPro" id="IPR048520">
    <property type="entry name" value="LarA_C"/>
</dbReference>
<evidence type="ECO:0000313" key="3">
    <source>
        <dbReference type="EMBL" id="CUT02334.1"/>
    </source>
</evidence>